<feature type="region of interest" description="Disordered" evidence="1">
    <location>
        <begin position="83"/>
        <end position="139"/>
    </location>
</feature>
<sequence>MDRDEFNHIVSLAKSAYEARQKAKEAYEAYAKAATAAYVAKAAQEARRTYEISLNREDFEMALVDKLNHDFNTNFEFNYSDYSDELESERKESSINPDAESEEARLDELDEEETNEPPSLSDLFSQEDEASEEKKEPNE</sequence>
<dbReference type="Proteomes" id="UP000054997">
    <property type="component" value="Unassembled WGS sequence"/>
</dbReference>
<name>A0A0W0VSL3_9GAMM</name>
<dbReference type="EMBL" id="LNYK01000002">
    <property type="protein sequence ID" value="KTD23073.1"/>
    <property type="molecule type" value="Genomic_DNA"/>
</dbReference>
<dbReference type="AlphaFoldDB" id="A0A0W0VSL3"/>
<proteinExistence type="predicted"/>
<reference evidence="2 3" key="1">
    <citation type="submission" date="2015-11" db="EMBL/GenBank/DDBJ databases">
        <title>Genomic analysis of 38 Legionella species identifies large and diverse effector repertoires.</title>
        <authorList>
            <person name="Burstein D."/>
            <person name="Amaro F."/>
            <person name="Zusman T."/>
            <person name="Lifshitz Z."/>
            <person name="Cohen O."/>
            <person name="Gilbert J.A."/>
            <person name="Pupko T."/>
            <person name="Shuman H.A."/>
            <person name="Segal G."/>
        </authorList>
    </citation>
    <scope>NUCLEOTIDE SEQUENCE [LARGE SCALE GENOMIC DNA]</scope>
    <source>
        <strain evidence="2 3">ATCC 49505</strain>
    </source>
</reference>
<evidence type="ECO:0000256" key="1">
    <source>
        <dbReference type="SAM" id="MobiDB-lite"/>
    </source>
</evidence>
<protein>
    <submittedName>
        <fullName evidence="2">Uncharacterized protein</fullName>
    </submittedName>
</protein>
<dbReference type="PATRIC" id="fig|45068.5.peg.326"/>
<organism evidence="2 3">
    <name type="scientific">Legionella londiniensis</name>
    <dbReference type="NCBI Taxonomy" id="45068"/>
    <lineage>
        <taxon>Bacteria</taxon>
        <taxon>Pseudomonadati</taxon>
        <taxon>Pseudomonadota</taxon>
        <taxon>Gammaproteobacteria</taxon>
        <taxon>Legionellales</taxon>
        <taxon>Legionellaceae</taxon>
        <taxon>Legionella</taxon>
    </lineage>
</organism>
<keyword evidence="3" id="KW-1185">Reference proteome</keyword>
<comment type="caution">
    <text evidence="2">The sequence shown here is derived from an EMBL/GenBank/DDBJ whole genome shotgun (WGS) entry which is preliminary data.</text>
</comment>
<accession>A0A0W0VSL3</accession>
<dbReference type="RefSeq" id="WP_058528322.1">
    <property type="nucleotide sequence ID" value="NZ_CAAAHZ010000012.1"/>
</dbReference>
<evidence type="ECO:0000313" key="3">
    <source>
        <dbReference type="Proteomes" id="UP000054997"/>
    </source>
</evidence>
<gene>
    <name evidence="2" type="ORF">Llon_0307</name>
</gene>
<evidence type="ECO:0000313" key="2">
    <source>
        <dbReference type="EMBL" id="KTD23073.1"/>
    </source>
</evidence>